<dbReference type="GO" id="GO:0043235">
    <property type="term" value="C:receptor complex"/>
    <property type="evidence" value="ECO:0007669"/>
    <property type="project" value="TreeGrafter"/>
</dbReference>
<keyword evidence="4" id="KW-0418">Kinase</keyword>
<dbReference type="GO" id="GO:0005886">
    <property type="term" value="C:plasma membrane"/>
    <property type="evidence" value="ECO:0007669"/>
    <property type="project" value="TreeGrafter"/>
</dbReference>
<dbReference type="OMA" id="IMANREV"/>
<evidence type="ECO:0000256" key="4">
    <source>
        <dbReference type="ARBA" id="ARBA00022777"/>
    </source>
</evidence>
<dbReference type="InterPro" id="IPR020635">
    <property type="entry name" value="Tyr_kinase_cat_dom"/>
</dbReference>
<dbReference type="FunFam" id="1.10.510.10:FF:000554">
    <property type="entry name" value="Predicted protein"/>
    <property type="match status" value="1"/>
</dbReference>
<dbReference type="Pfam" id="PF07714">
    <property type="entry name" value="PK_Tyr_Ser-Thr"/>
    <property type="match status" value="1"/>
</dbReference>
<evidence type="ECO:0000256" key="2">
    <source>
        <dbReference type="ARBA" id="ARBA00022679"/>
    </source>
</evidence>
<dbReference type="Proteomes" id="UP000887568">
    <property type="component" value="Unplaced"/>
</dbReference>
<dbReference type="PANTHER" id="PTHR24416">
    <property type="entry name" value="TYROSINE-PROTEIN KINASE RECEPTOR"/>
    <property type="match status" value="1"/>
</dbReference>
<comment type="subcellular location">
    <subcellularLocation>
        <location evidence="1">Membrane</location>
        <topology evidence="1">Single-pass membrane protein</topology>
    </subcellularLocation>
</comment>
<dbReference type="PROSITE" id="PS00107">
    <property type="entry name" value="PROTEIN_KINASE_ATP"/>
    <property type="match status" value="1"/>
</dbReference>
<accession>A0A913ZXY1</accession>
<keyword evidence="9" id="KW-0472">Membrane</keyword>
<keyword evidence="2" id="KW-0808">Transferase</keyword>
<dbReference type="InterPro" id="IPR001245">
    <property type="entry name" value="Ser-Thr/Tyr_kinase_cat_dom"/>
</dbReference>
<evidence type="ECO:0000259" key="10">
    <source>
        <dbReference type="PROSITE" id="PS50011"/>
    </source>
</evidence>
<dbReference type="PANTHER" id="PTHR24416:SF613">
    <property type="entry name" value="RECEPTOR PROTEIN-TYROSINE KINASE"/>
    <property type="match status" value="1"/>
</dbReference>
<dbReference type="Gene3D" id="3.30.200.20">
    <property type="entry name" value="Phosphorylase Kinase, domain 1"/>
    <property type="match status" value="1"/>
</dbReference>
<evidence type="ECO:0000256" key="5">
    <source>
        <dbReference type="ARBA" id="ARBA00022840"/>
    </source>
</evidence>
<dbReference type="SUPFAM" id="SSF56112">
    <property type="entry name" value="Protein kinase-like (PK-like)"/>
    <property type="match status" value="1"/>
</dbReference>
<evidence type="ECO:0000256" key="8">
    <source>
        <dbReference type="PROSITE-ProRule" id="PRU10141"/>
    </source>
</evidence>
<dbReference type="PROSITE" id="PS00109">
    <property type="entry name" value="PROTEIN_KINASE_TYR"/>
    <property type="match status" value="1"/>
</dbReference>
<dbReference type="InterPro" id="IPR000719">
    <property type="entry name" value="Prot_kinase_dom"/>
</dbReference>
<dbReference type="GeneID" id="119727904"/>
<dbReference type="GO" id="GO:0004714">
    <property type="term" value="F:transmembrane receptor protein tyrosine kinase activity"/>
    <property type="evidence" value="ECO:0007669"/>
    <property type="project" value="UniProtKB-EC"/>
</dbReference>
<dbReference type="InterPro" id="IPR017441">
    <property type="entry name" value="Protein_kinase_ATP_BS"/>
</dbReference>
<dbReference type="OrthoDB" id="26722at2759"/>
<dbReference type="InterPro" id="IPR008266">
    <property type="entry name" value="Tyr_kinase_AS"/>
</dbReference>
<feature type="transmembrane region" description="Helical" evidence="9">
    <location>
        <begin position="107"/>
        <end position="130"/>
    </location>
</feature>
<evidence type="ECO:0000256" key="9">
    <source>
        <dbReference type="SAM" id="Phobius"/>
    </source>
</evidence>
<keyword evidence="6" id="KW-0829">Tyrosine-protein kinase</keyword>
<protein>
    <recommendedName>
        <fullName evidence="10">Protein kinase domain-containing protein</fullName>
    </recommendedName>
</protein>
<evidence type="ECO:0000256" key="7">
    <source>
        <dbReference type="ARBA" id="ARBA00051243"/>
    </source>
</evidence>
<dbReference type="PRINTS" id="PR00109">
    <property type="entry name" value="TYRKINASE"/>
</dbReference>
<organism evidence="11 12">
    <name type="scientific">Patiria miniata</name>
    <name type="common">Bat star</name>
    <name type="synonym">Asterina miniata</name>
    <dbReference type="NCBI Taxonomy" id="46514"/>
    <lineage>
        <taxon>Eukaryota</taxon>
        <taxon>Metazoa</taxon>
        <taxon>Echinodermata</taxon>
        <taxon>Eleutherozoa</taxon>
        <taxon>Asterozoa</taxon>
        <taxon>Asteroidea</taxon>
        <taxon>Valvatacea</taxon>
        <taxon>Valvatida</taxon>
        <taxon>Asterinidae</taxon>
        <taxon>Patiria</taxon>
    </lineage>
</organism>
<dbReference type="GO" id="GO:0007169">
    <property type="term" value="P:cell surface receptor protein tyrosine kinase signaling pathway"/>
    <property type="evidence" value="ECO:0007669"/>
    <property type="project" value="TreeGrafter"/>
</dbReference>
<reference evidence="11" key="1">
    <citation type="submission" date="2022-11" db="UniProtKB">
        <authorList>
            <consortium name="EnsemblMetazoa"/>
        </authorList>
    </citation>
    <scope>IDENTIFICATION</scope>
</reference>
<dbReference type="AlphaFoldDB" id="A0A913ZXY1"/>
<dbReference type="Gene3D" id="1.10.510.10">
    <property type="entry name" value="Transferase(Phosphotransferase) domain 1"/>
    <property type="match status" value="1"/>
</dbReference>
<dbReference type="PROSITE" id="PS50011">
    <property type="entry name" value="PROTEIN_KINASE_DOM"/>
    <property type="match status" value="1"/>
</dbReference>
<keyword evidence="5 8" id="KW-0067">ATP-binding</keyword>
<comment type="catalytic activity">
    <reaction evidence="7">
        <text>L-tyrosyl-[protein] + ATP = O-phospho-L-tyrosyl-[protein] + ADP + H(+)</text>
        <dbReference type="Rhea" id="RHEA:10596"/>
        <dbReference type="Rhea" id="RHEA-COMP:10136"/>
        <dbReference type="Rhea" id="RHEA-COMP:20101"/>
        <dbReference type="ChEBI" id="CHEBI:15378"/>
        <dbReference type="ChEBI" id="CHEBI:30616"/>
        <dbReference type="ChEBI" id="CHEBI:46858"/>
        <dbReference type="ChEBI" id="CHEBI:61978"/>
        <dbReference type="ChEBI" id="CHEBI:456216"/>
        <dbReference type="EC" id="2.7.10.1"/>
    </reaction>
</comment>
<dbReference type="GO" id="GO:0005524">
    <property type="term" value="F:ATP binding"/>
    <property type="evidence" value="ECO:0007669"/>
    <property type="project" value="UniProtKB-UniRule"/>
</dbReference>
<evidence type="ECO:0000256" key="6">
    <source>
        <dbReference type="ARBA" id="ARBA00023137"/>
    </source>
</evidence>
<dbReference type="InterPro" id="IPR050122">
    <property type="entry name" value="RTK"/>
</dbReference>
<evidence type="ECO:0000313" key="12">
    <source>
        <dbReference type="Proteomes" id="UP000887568"/>
    </source>
</evidence>
<evidence type="ECO:0000256" key="1">
    <source>
        <dbReference type="ARBA" id="ARBA00004167"/>
    </source>
</evidence>
<dbReference type="InterPro" id="IPR011009">
    <property type="entry name" value="Kinase-like_dom_sf"/>
</dbReference>
<dbReference type="CDD" id="cd00192">
    <property type="entry name" value="PTKc"/>
    <property type="match status" value="1"/>
</dbReference>
<name>A0A913ZXY1_PATMI</name>
<dbReference type="SMART" id="SM00219">
    <property type="entry name" value="TyrKc"/>
    <property type="match status" value="1"/>
</dbReference>
<proteinExistence type="predicted"/>
<dbReference type="EnsemblMetazoa" id="XM_038199983.1">
    <property type="protein sequence ID" value="XP_038055911.1"/>
    <property type="gene ID" value="LOC119727904"/>
</dbReference>
<keyword evidence="3 8" id="KW-0547">Nucleotide-binding</keyword>
<evidence type="ECO:0000256" key="3">
    <source>
        <dbReference type="ARBA" id="ARBA00022741"/>
    </source>
</evidence>
<keyword evidence="12" id="KW-1185">Reference proteome</keyword>
<feature type="domain" description="Protein kinase" evidence="10">
    <location>
        <begin position="189"/>
        <end position="452"/>
    </location>
</feature>
<keyword evidence="9" id="KW-1133">Transmembrane helix</keyword>
<evidence type="ECO:0000313" key="11">
    <source>
        <dbReference type="EnsemblMetazoa" id="XP_038055911.1"/>
    </source>
</evidence>
<sequence>MHFLSVLVRRGFAITLCFVRDELDAPETVEIGSGRVSRCRGDGSRRRKRATIYDHIGDNGPLKANTSYTAFLRVYVIMANREVYFSSSFMSPHKTAVPETTGTPTTMIIIISASGAFCLFLIILVIMCAVRIRAKRRTNNNEPDNRDIELSGVCHGTPVEAKGIDSPVYEDVGLPAWAAKWQITWNNLLIEDRVLGGGFSGEVRSGKVKKGGKTTPSAIKIVKGRVSLIDNRDFMDEFRNMTNIGHHPNIVALLGACYHEDVLYIAMEYLPNGDLRSYLRTARAQSESGGGALSSGQLISFALDVAKGMKHLAKSKVIHRDLAATNILLGEGLVAKVSDFGLSREEDVYVETYTLRIPTRWLAIESLTHQIYTTQSDVWSFGILLWEIATFGGTPYASIKGMSLVERLESGYRMEQPSNCDDEIYATMLQCWSEDPKQRPTFASLVTTLGKMAQNDKRQSCIAVDPAYYENFIIRPEFDDN</sequence>
<dbReference type="RefSeq" id="XP_038055911.1">
    <property type="nucleotide sequence ID" value="XM_038199983.1"/>
</dbReference>
<feature type="binding site" evidence="8">
    <location>
        <position position="220"/>
    </location>
    <ligand>
        <name>ATP</name>
        <dbReference type="ChEBI" id="CHEBI:30616"/>
    </ligand>
</feature>
<keyword evidence="9" id="KW-0812">Transmembrane</keyword>